<dbReference type="Pfam" id="PF00866">
    <property type="entry name" value="Ring_hydroxyl_B"/>
    <property type="match status" value="1"/>
</dbReference>
<keyword evidence="2" id="KW-0560">Oxidoreductase</keyword>
<dbReference type="InterPro" id="IPR000391">
    <property type="entry name" value="Rng_hydr_dOase-bsu"/>
</dbReference>
<name>A0A1X7LSJ6_9BURK</name>
<keyword evidence="4" id="KW-1185">Reference proteome</keyword>
<dbReference type="GO" id="GO:0019380">
    <property type="term" value="P:3-phenylpropionate catabolic process"/>
    <property type="evidence" value="ECO:0007669"/>
    <property type="project" value="TreeGrafter"/>
</dbReference>
<reference evidence="4" key="1">
    <citation type="submission" date="2017-04" db="EMBL/GenBank/DDBJ databases">
        <authorList>
            <person name="Varghese N."/>
            <person name="Submissions S."/>
        </authorList>
    </citation>
    <scope>NUCLEOTIDE SEQUENCE [LARGE SCALE GENOMIC DNA]</scope>
    <source>
        <strain evidence="4">LMG 29540</strain>
    </source>
</reference>
<gene>
    <name evidence="3" type="ORF">SAMN06265784_10896</name>
</gene>
<proteinExistence type="inferred from homology"/>
<dbReference type="EMBL" id="FXAT01000008">
    <property type="protein sequence ID" value="SMG56232.1"/>
    <property type="molecule type" value="Genomic_DNA"/>
</dbReference>
<evidence type="ECO:0000313" key="4">
    <source>
        <dbReference type="Proteomes" id="UP000193228"/>
    </source>
</evidence>
<dbReference type="STRING" id="1515439.SAMN06265784_10896"/>
<keyword evidence="3" id="KW-0223">Dioxygenase</keyword>
<dbReference type="InterPro" id="IPR032710">
    <property type="entry name" value="NTF2-like_dom_sf"/>
</dbReference>
<dbReference type="GO" id="GO:0051213">
    <property type="term" value="F:dioxygenase activity"/>
    <property type="evidence" value="ECO:0007669"/>
    <property type="project" value="UniProtKB-KW"/>
</dbReference>
<dbReference type="AlphaFoldDB" id="A0A1X7LSJ6"/>
<organism evidence="3 4">
    <name type="scientific">Paraburkholderia susongensis</name>
    <dbReference type="NCBI Taxonomy" id="1515439"/>
    <lineage>
        <taxon>Bacteria</taxon>
        <taxon>Pseudomonadati</taxon>
        <taxon>Pseudomonadota</taxon>
        <taxon>Betaproteobacteria</taxon>
        <taxon>Burkholderiales</taxon>
        <taxon>Burkholderiaceae</taxon>
        <taxon>Paraburkholderia</taxon>
    </lineage>
</organism>
<evidence type="ECO:0000256" key="1">
    <source>
        <dbReference type="ARBA" id="ARBA00009570"/>
    </source>
</evidence>
<dbReference type="SUPFAM" id="SSF54427">
    <property type="entry name" value="NTF2-like"/>
    <property type="match status" value="1"/>
</dbReference>
<protein>
    <submittedName>
        <fullName evidence="3">3-phenylpropionate/cinnamic acid dioxygenase, small subunit</fullName>
    </submittedName>
</protein>
<dbReference type="Proteomes" id="UP000193228">
    <property type="component" value="Unassembled WGS sequence"/>
</dbReference>
<dbReference type="PANTHER" id="PTHR41534">
    <property type="entry name" value="BLR3401 PROTEIN"/>
    <property type="match status" value="1"/>
</dbReference>
<accession>A0A1X7LSJ6</accession>
<evidence type="ECO:0000256" key="2">
    <source>
        <dbReference type="ARBA" id="ARBA00023002"/>
    </source>
</evidence>
<dbReference type="Gene3D" id="3.10.450.50">
    <property type="match status" value="1"/>
</dbReference>
<sequence>MTTLETTPTTHLLAAAAELIWREARLLDDKAYTEWLTLWGNEGFYTVPIDPKTTDFAATLNYIYDNAKMRRLRVERMSGGHSAAASVAARTVRTVSRFTLEAVEETVVTVRSAQVIVACKRGVNTVFATDLTHRLDLGAQPRILDKTARLVNSVDVLDAIGFLL</sequence>
<dbReference type="OrthoDB" id="7062869at2"/>
<evidence type="ECO:0000313" key="3">
    <source>
        <dbReference type="EMBL" id="SMG56232.1"/>
    </source>
</evidence>
<dbReference type="RefSeq" id="WP_085487254.1">
    <property type="nucleotide sequence ID" value="NZ_FXAT01000008.1"/>
</dbReference>
<comment type="similarity">
    <text evidence="1">Belongs to the bacterial ring-hydroxylating dioxygenase beta subunit family.</text>
</comment>
<dbReference type="PANTHER" id="PTHR41534:SF2">
    <property type="entry name" value="3-PHENYLPROPIONATE_CINNAMIC ACID DIOXYGENASE SUBUNIT BETA"/>
    <property type="match status" value="1"/>
</dbReference>